<gene>
    <name evidence="2" type="ORF">J2S14_001834</name>
</gene>
<feature type="transmembrane region" description="Helical" evidence="1">
    <location>
        <begin position="167"/>
        <end position="185"/>
    </location>
</feature>
<feature type="transmembrane region" description="Helical" evidence="1">
    <location>
        <begin position="20"/>
        <end position="40"/>
    </location>
</feature>
<reference evidence="2 3" key="1">
    <citation type="submission" date="2023-07" db="EMBL/GenBank/DDBJ databases">
        <title>Genomic Encyclopedia of Type Strains, Phase IV (KMG-IV): sequencing the most valuable type-strain genomes for metagenomic binning, comparative biology and taxonomic classification.</title>
        <authorList>
            <person name="Goeker M."/>
        </authorList>
    </citation>
    <scope>NUCLEOTIDE SEQUENCE [LARGE SCALE GENOMIC DNA]</scope>
    <source>
        <strain evidence="2 3">DSM 27848</strain>
    </source>
</reference>
<accession>A0ABU0D3R3</accession>
<evidence type="ECO:0000313" key="3">
    <source>
        <dbReference type="Proteomes" id="UP001232343"/>
    </source>
</evidence>
<sequence length="229" mass="26216">MLPISQLIKKTGHQIFTNILTVLGVSVGWSLFLVPVIFILPLHVALVFFAVTFIPVTVSVYAVMNHLLIKNKASIALFIRSFFYYFKRSFLLGILFNLAILIAISEWWYYININNSYLIFLFATFQTYLIFTFLTTQVYAIPFMVIEDLPLFKAMNKSIRHFMKNKGYTVGLFIQIISVTALLSLTVIGFFLLYIGMVAIFVINATNNLLLEKPNNEIVESNNNELVRG</sequence>
<feature type="transmembrane region" description="Helical" evidence="1">
    <location>
        <begin position="90"/>
        <end position="111"/>
    </location>
</feature>
<keyword evidence="1" id="KW-0812">Transmembrane</keyword>
<evidence type="ECO:0000313" key="2">
    <source>
        <dbReference type="EMBL" id="MDQ0343020.1"/>
    </source>
</evidence>
<evidence type="ECO:0000256" key="1">
    <source>
        <dbReference type="SAM" id="Phobius"/>
    </source>
</evidence>
<keyword evidence="1" id="KW-1133">Transmembrane helix</keyword>
<keyword evidence="1" id="KW-0472">Membrane</keyword>
<protein>
    <submittedName>
        <fullName evidence="2">Membrane protein YesL</fullName>
    </submittedName>
</protein>
<dbReference type="Proteomes" id="UP001232343">
    <property type="component" value="Unassembled WGS sequence"/>
</dbReference>
<feature type="transmembrane region" description="Helical" evidence="1">
    <location>
        <begin position="46"/>
        <end position="69"/>
    </location>
</feature>
<dbReference type="RefSeq" id="WP_244681419.1">
    <property type="nucleotide sequence ID" value="NZ_JALIRM010000005.1"/>
</dbReference>
<keyword evidence="3" id="KW-1185">Reference proteome</keyword>
<organism evidence="2 3">
    <name type="scientific">Lederbergia wuyishanensis</name>
    <dbReference type="NCBI Taxonomy" id="1347903"/>
    <lineage>
        <taxon>Bacteria</taxon>
        <taxon>Bacillati</taxon>
        <taxon>Bacillota</taxon>
        <taxon>Bacilli</taxon>
        <taxon>Bacillales</taxon>
        <taxon>Bacillaceae</taxon>
        <taxon>Lederbergia</taxon>
    </lineage>
</organism>
<name>A0ABU0D3R3_9BACI</name>
<proteinExistence type="predicted"/>
<dbReference type="EMBL" id="JAUSUO010000003">
    <property type="protein sequence ID" value="MDQ0343020.1"/>
    <property type="molecule type" value="Genomic_DNA"/>
</dbReference>
<comment type="caution">
    <text evidence="2">The sequence shown here is derived from an EMBL/GenBank/DDBJ whole genome shotgun (WGS) entry which is preliminary data.</text>
</comment>
<feature type="transmembrane region" description="Helical" evidence="1">
    <location>
        <begin position="117"/>
        <end position="146"/>
    </location>
</feature>